<dbReference type="EMBL" id="LXQE01000029">
    <property type="protein sequence ID" value="RCJ41569.1"/>
    <property type="molecule type" value="Genomic_DNA"/>
</dbReference>
<evidence type="ECO:0000313" key="1">
    <source>
        <dbReference type="EMBL" id="RCJ41569.1"/>
    </source>
</evidence>
<sequence length="118" mass="13527">MFGLGFPRLNNAQVAQFVQATRYVTVAEPPFSKKEFPHLPNEERWPSSLMFQIAKPGETFLSWWHWTTVAEGTRRITHTPQEFRVGNLALLRTRNGLNLSYPLTEIGTVLPNAPFPFL</sequence>
<proteinExistence type="predicted"/>
<evidence type="ECO:0000313" key="2">
    <source>
        <dbReference type="Proteomes" id="UP000252085"/>
    </source>
</evidence>
<protein>
    <submittedName>
        <fullName evidence="1">Uncharacterized protein</fullName>
    </submittedName>
</protein>
<gene>
    <name evidence="1" type="ORF">A6769_01265</name>
</gene>
<dbReference type="AlphaFoldDB" id="A0A367S001"/>
<organism evidence="1 2">
    <name type="scientific">Nostoc punctiforme NIES-2108</name>
    <dbReference type="NCBI Taxonomy" id="1356359"/>
    <lineage>
        <taxon>Bacteria</taxon>
        <taxon>Bacillati</taxon>
        <taxon>Cyanobacteriota</taxon>
        <taxon>Cyanophyceae</taxon>
        <taxon>Nostocales</taxon>
        <taxon>Nostocaceae</taxon>
        <taxon>Nostoc</taxon>
    </lineage>
</organism>
<name>A0A367S001_NOSPU</name>
<reference evidence="1 2" key="1">
    <citation type="submission" date="2016-04" db="EMBL/GenBank/DDBJ databases">
        <authorList>
            <person name="Evans L.H."/>
            <person name="Alamgir A."/>
            <person name="Owens N."/>
            <person name="Weber N.D."/>
            <person name="Virtaneva K."/>
            <person name="Barbian K."/>
            <person name="Babar A."/>
            <person name="Rosenke K."/>
        </authorList>
    </citation>
    <scope>NUCLEOTIDE SEQUENCE [LARGE SCALE GENOMIC DNA]</scope>
    <source>
        <strain evidence="1">NIES-2108</strain>
    </source>
</reference>
<dbReference type="Proteomes" id="UP000252085">
    <property type="component" value="Unassembled WGS sequence"/>
</dbReference>
<accession>A0A367S001</accession>
<comment type="caution">
    <text evidence="1">The sequence shown here is derived from an EMBL/GenBank/DDBJ whole genome shotgun (WGS) entry which is preliminary data.</text>
</comment>